<dbReference type="CDD" id="cd06261">
    <property type="entry name" value="TM_PBP2"/>
    <property type="match status" value="1"/>
</dbReference>
<feature type="domain" description="ABC transmembrane type-1" evidence="8">
    <location>
        <begin position="111"/>
        <end position="320"/>
    </location>
</feature>
<evidence type="ECO:0000256" key="3">
    <source>
        <dbReference type="ARBA" id="ARBA00022475"/>
    </source>
</evidence>
<feature type="transmembrane region" description="Helical" evidence="7">
    <location>
        <begin position="250"/>
        <end position="277"/>
    </location>
</feature>
<feature type="transmembrane region" description="Helical" evidence="7">
    <location>
        <begin position="115"/>
        <end position="138"/>
    </location>
</feature>
<keyword evidence="2 7" id="KW-0813">Transport</keyword>
<keyword evidence="4 7" id="KW-0812">Transmembrane</keyword>
<dbReference type="PANTHER" id="PTHR43163:SF6">
    <property type="entry name" value="DIPEPTIDE TRANSPORT SYSTEM PERMEASE PROTEIN DPPB-RELATED"/>
    <property type="match status" value="1"/>
</dbReference>
<feature type="transmembrane region" description="Helical" evidence="7">
    <location>
        <begin position="297"/>
        <end position="320"/>
    </location>
</feature>
<dbReference type="Proteomes" id="UP000217210">
    <property type="component" value="Chromosome"/>
</dbReference>
<dbReference type="GO" id="GO:0005886">
    <property type="term" value="C:plasma membrane"/>
    <property type="evidence" value="ECO:0007669"/>
    <property type="project" value="UniProtKB-SubCell"/>
</dbReference>
<reference evidence="9 10" key="1">
    <citation type="submission" date="2016-07" db="EMBL/GenBank/DDBJ databases">
        <title>High microdiversification within the ubiquitous acI lineage of Actinobacteria.</title>
        <authorList>
            <person name="Neuenschwander S.M."/>
            <person name="Salcher M."/>
            <person name="Ghai R."/>
            <person name="Pernthaler J."/>
        </authorList>
    </citation>
    <scope>NUCLEOTIDE SEQUENCE [LARGE SCALE GENOMIC DNA]</scope>
    <source>
        <strain evidence="9">MMS-IIB-91</strain>
    </source>
</reference>
<evidence type="ECO:0000256" key="1">
    <source>
        <dbReference type="ARBA" id="ARBA00004651"/>
    </source>
</evidence>
<dbReference type="SUPFAM" id="SSF161098">
    <property type="entry name" value="MetI-like"/>
    <property type="match status" value="1"/>
</dbReference>
<protein>
    <submittedName>
        <fullName evidence="9">Peptide/nickel transport system permease protein</fullName>
    </submittedName>
</protein>
<evidence type="ECO:0000256" key="2">
    <source>
        <dbReference type="ARBA" id="ARBA00022448"/>
    </source>
</evidence>
<dbReference type="Pfam" id="PF00528">
    <property type="entry name" value="BPD_transp_1"/>
    <property type="match status" value="1"/>
</dbReference>
<proteinExistence type="inferred from homology"/>
<dbReference type="AlphaFoldDB" id="A0A249L3T2"/>
<accession>A0A249L3T2</accession>
<keyword evidence="10" id="KW-1185">Reference proteome</keyword>
<evidence type="ECO:0000256" key="7">
    <source>
        <dbReference type="RuleBase" id="RU363032"/>
    </source>
</evidence>
<evidence type="ECO:0000313" key="9">
    <source>
        <dbReference type="EMBL" id="ASY23599.1"/>
    </source>
</evidence>
<feature type="transmembrane region" description="Helical" evidence="7">
    <location>
        <begin position="9"/>
        <end position="30"/>
    </location>
</feature>
<keyword evidence="6 7" id="KW-0472">Membrane</keyword>
<dbReference type="GO" id="GO:0055085">
    <property type="term" value="P:transmembrane transport"/>
    <property type="evidence" value="ECO:0007669"/>
    <property type="project" value="InterPro"/>
</dbReference>
<dbReference type="KEGG" id="nab:B1sIIB91_01485"/>
<feature type="transmembrane region" description="Helical" evidence="7">
    <location>
        <begin position="150"/>
        <end position="171"/>
    </location>
</feature>
<dbReference type="OrthoDB" id="9809425at2"/>
<evidence type="ECO:0000256" key="6">
    <source>
        <dbReference type="ARBA" id="ARBA00023136"/>
    </source>
</evidence>
<comment type="similarity">
    <text evidence="7">Belongs to the binding-protein-dependent transport system permease family.</text>
</comment>
<dbReference type="InterPro" id="IPR035906">
    <property type="entry name" value="MetI-like_sf"/>
</dbReference>
<feature type="transmembrane region" description="Helical" evidence="7">
    <location>
        <begin position="198"/>
        <end position="215"/>
    </location>
</feature>
<dbReference type="Pfam" id="PF19300">
    <property type="entry name" value="BPD_transp_1_N"/>
    <property type="match status" value="1"/>
</dbReference>
<dbReference type="EMBL" id="CP016779">
    <property type="protein sequence ID" value="ASY23599.1"/>
    <property type="molecule type" value="Genomic_DNA"/>
</dbReference>
<evidence type="ECO:0000256" key="4">
    <source>
        <dbReference type="ARBA" id="ARBA00022692"/>
    </source>
</evidence>
<dbReference type="PROSITE" id="PS50928">
    <property type="entry name" value="ABC_TM1"/>
    <property type="match status" value="1"/>
</dbReference>
<evidence type="ECO:0000259" key="8">
    <source>
        <dbReference type="PROSITE" id="PS50928"/>
    </source>
</evidence>
<organism evidence="9 10">
    <name type="scientific">Candidatus Nanopelagicus abundans</name>
    <dbReference type="NCBI Taxonomy" id="1884916"/>
    <lineage>
        <taxon>Bacteria</taxon>
        <taxon>Bacillati</taxon>
        <taxon>Actinomycetota</taxon>
        <taxon>Actinomycetes</taxon>
        <taxon>Candidatus Nanopelagicales</taxon>
        <taxon>Candidatus Nanopelagicaceae</taxon>
        <taxon>Candidatus Nanopelagicus</taxon>
    </lineage>
</organism>
<dbReference type="PANTHER" id="PTHR43163">
    <property type="entry name" value="DIPEPTIDE TRANSPORT SYSTEM PERMEASE PROTEIN DPPB-RELATED"/>
    <property type="match status" value="1"/>
</dbReference>
<evidence type="ECO:0000256" key="5">
    <source>
        <dbReference type="ARBA" id="ARBA00022989"/>
    </source>
</evidence>
<dbReference type="InterPro" id="IPR045621">
    <property type="entry name" value="BPD_transp_1_N"/>
</dbReference>
<dbReference type="RefSeq" id="WP_095687873.1">
    <property type="nucleotide sequence ID" value="NZ_CP016779.1"/>
</dbReference>
<keyword evidence="5 7" id="KW-1133">Transmembrane helix</keyword>
<gene>
    <name evidence="9" type="ORF">B1sIIB91_01485</name>
</gene>
<comment type="subcellular location">
    <subcellularLocation>
        <location evidence="1 7">Cell membrane</location>
        <topology evidence="1 7">Multi-pass membrane protein</topology>
    </subcellularLocation>
</comment>
<dbReference type="InterPro" id="IPR000515">
    <property type="entry name" value="MetI-like"/>
</dbReference>
<evidence type="ECO:0000313" key="10">
    <source>
        <dbReference type="Proteomes" id="UP000217210"/>
    </source>
</evidence>
<dbReference type="Gene3D" id="1.10.3720.10">
    <property type="entry name" value="MetI-like"/>
    <property type="match status" value="1"/>
</dbReference>
<sequence length="330" mass="35718">MLKYILKRTFIGVFVLAIVSAVVFGIFYILPADPARLACGKACTPELMDRIRHTLELDQPLSVQYGRFVKGIFAGRTYLAGTEAELNCDAPCLGYSYQNDLPVTSLLMDRLPATLSIAFGASILWLLVGLSSGIVSALRRGTMLDKFSQGIALGAASLQIYFVGLILQFIFVDKLAILPIPGYTSPFDSVSDWAKQMALAWFTLAFLLSAIYSRLTRAGMIEVMSEDYVRTARAKGLSGRKINSRHVLRGAITPIVTVFGLDLGALLGGAVITEYVFNIPGLGKLSTDAVANLDIPVVTGTVLFSAFFVVTANIVVDLIYSALDPKVRLT</sequence>
<name>A0A249L3T2_9ACTN</name>
<keyword evidence="3" id="KW-1003">Cell membrane</keyword>